<dbReference type="Gene3D" id="1.10.1740.10">
    <property type="match status" value="1"/>
</dbReference>
<dbReference type="SUPFAM" id="SSF88946">
    <property type="entry name" value="Sigma2 domain of RNA polymerase sigma factors"/>
    <property type="match status" value="1"/>
</dbReference>
<dbReference type="InterPro" id="IPR036388">
    <property type="entry name" value="WH-like_DNA-bd_sf"/>
</dbReference>
<dbReference type="InterPro" id="IPR013325">
    <property type="entry name" value="RNA_pol_sigma_r2"/>
</dbReference>
<dbReference type="InterPro" id="IPR027383">
    <property type="entry name" value="Znf_put"/>
</dbReference>
<dbReference type="SUPFAM" id="SSF88659">
    <property type="entry name" value="Sigma3 and sigma4 domains of RNA polymerase sigma factors"/>
    <property type="match status" value="1"/>
</dbReference>
<reference evidence="8" key="1">
    <citation type="journal article" date="2020" name="mSystems">
        <title>Genome- and Community-Level Interaction Insights into Carbon Utilization and Element Cycling Functions of Hydrothermarchaeota in Hydrothermal Sediment.</title>
        <authorList>
            <person name="Zhou Z."/>
            <person name="Liu Y."/>
            <person name="Xu W."/>
            <person name="Pan J."/>
            <person name="Luo Z.H."/>
            <person name="Li M."/>
        </authorList>
    </citation>
    <scope>NUCLEOTIDE SEQUENCE [LARGE SCALE GENOMIC DNA]</scope>
    <source>
        <strain evidence="8">SpSt-855</strain>
    </source>
</reference>
<evidence type="ECO:0000256" key="4">
    <source>
        <dbReference type="ARBA" id="ARBA00023163"/>
    </source>
</evidence>
<dbReference type="AlphaFoldDB" id="A0A7V4XTE2"/>
<feature type="domain" description="RNA polymerase sigma factor 70 region 4 type 2" evidence="6">
    <location>
        <begin position="128"/>
        <end position="178"/>
    </location>
</feature>
<keyword evidence="3" id="KW-0731">Sigma factor</keyword>
<dbReference type="Pfam" id="PF13490">
    <property type="entry name" value="zf-HC2"/>
    <property type="match status" value="1"/>
</dbReference>
<gene>
    <name evidence="8" type="ORF">ENW50_08950</name>
</gene>
<proteinExistence type="inferred from homology"/>
<evidence type="ECO:0000256" key="2">
    <source>
        <dbReference type="ARBA" id="ARBA00023015"/>
    </source>
</evidence>
<dbReference type="EMBL" id="DTKL01000057">
    <property type="protein sequence ID" value="HGY94792.1"/>
    <property type="molecule type" value="Genomic_DNA"/>
</dbReference>
<organism evidence="8">
    <name type="scientific">Acidobacterium capsulatum</name>
    <dbReference type="NCBI Taxonomy" id="33075"/>
    <lineage>
        <taxon>Bacteria</taxon>
        <taxon>Pseudomonadati</taxon>
        <taxon>Acidobacteriota</taxon>
        <taxon>Terriglobia</taxon>
        <taxon>Terriglobales</taxon>
        <taxon>Acidobacteriaceae</taxon>
        <taxon>Acidobacterium</taxon>
    </lineage>
</organism>
<evidence type="ECO:0000259" key="5">
    <source>
        <dbReference type="Pfam" id="PF04542"/>
    </source>
</evidence>
<sequence length="308" mass="34740">MRAELQEAVALLRQSDEQSVQRALMLLQRTVFSFSMKVCGHREDAEDTMQDVLLSSLPHLKKIEDARALSVWLYTAARNRCWRSRKRPSYRKSVALDDLMPGEAELAALLAVSAQSPEALAASHQDHQMVHEAVLQLPPPYRIVLVLHDMEELDTAQVAKVLGLQPGTVRVRLHRARLLVRQQMDQLLRGRPENASPEAVSSSAAARARTPQCREIFGNLSEYLDGRMETRSCNQMQAHIEACPACIAFIQDLKAAIDRCRKLEIPMESETGTTLRRVLAEEYLRLIEHTEAAEPAPSRPSEKNKKHL</sequence>
<dbReference type="PANTHER" id="PTHR43133">
    <property type="entry name" value="RNA POLYMERASE ECF-TYPE SIGMA FACTO"/>
    <property type="match status" value="1"/>
</dbReference>
<dbReference type="Pfam" id="PF08281">
    <property type="entry name" value="Sigma70_r4_2"/>
    <property type="match status" value="1"/>
</dbReference>
<feature type="domain" description="RNA polymerase sigma-70 region 2" evidence="5">
    <location>
        <begin position="27"/>
        <end position="86"/>
    </location>
</feature>
<dbReference type="GO" id="GO:0003677">
    <property type="term" value="F:DNA binding"/>
    <property type="evidence" value="ECO:0007669"/>
    <property type="project" value="InterPro"/>
</dbReference>
<dbReference type="PANTHER" id="PTHR43133:SF51">
    <property type="entry name" value="RNA POLYMERASE SIGMA FACTOR"/>
    <property type="match status" value="1"/>
</dbReference>
<dbReference type="GO" id="GO:0016987">
    <property type="term" value="F:sigma factor activity"/>
    <property type="evidence" value="ECO:0007669"/>
    <property type="project" value="UniProtKB-KW"/>
</dbReference>
<dbReference type="Pfam" id="PF04542">
    <property type="entry name" value="Sigma70_r2"/>
    <property type="match status" value="1"/>
</dbReference>
<dbReference type="InterPro" id="IPR014284">
    <property type="entry name" value="RNA_pol_sigma-70_dom"/>
</dbReference>
<comment type="caution">
    <text evidence="8">The sequence shown here is derived from an EMBL/GenBank/DDBJ whole genome shotgun (WGS) entry which is preliminary data.</text>
</comment>
<evidence type="ECO:0000259" key="6">
    <source>
        <dbReference type="Pfam" id="PF08281"/>
    </source>
</evidence>
<dbReference type="InterPro" id="IPR039425">
    <property type="entry name" value="RNA_pol_sigma-70-like"/>
</dbReference>
<protein>
    <submittedName>
        <fullName evidence="8">Sigma-70 family RNA polymerase sigma factor</fullName>
    </submittedName>
</protein>
<dbReference type="GO" id="GO:0006352">
    <property type="term" value="P:DNA-templated transcription initiation"/>
    <property type="evidence" value="ECO:0007669"/>
    <property type="project" value="InterPro"/>
</dbReference>
<comment type="similarity">
    <text evidence="1">Belongs to the sigma-70 factor family. ECF subfamily.</text>
</comment>
<evidence type="ECO:0000259" key="7">
    <source>
        <dbReference type="Pfam" id="PF13490"/>
    </source>
</evidence>
<accession>A0A7V4XTE2</accession>
<keyword evidence="4" id="KW-0804">Transcription</keyword>
<evidence type="ECO:0000256" key="1">
    <source>
        <dbReference type="ARBA" id="ARBA00010641"/>
    </source>
</evidence>
<evidence type="ECO:0000256" key="3">
    <source>
        <dbReference type="ARBA" id="ARBA00023082"/>
    </source>
</evidence>
<dbReference type="InterPro" id="IPR013324">
    <property type="entry name" value="RNA_pol_sigma_r3/r4-like"/>
</dbReference>
<dbReference type="CDD" id="cd06171">
    <property type="entry name" value="Sigma70_r4"/>
    <property type="match status" value="1"/>
</dbReference>
<evidence type="ECO:0000313" key="8">
    <source>
        <dbReference type="EMBL" id="HGY94792.1"/>
    </source>
</evidence>
<dbReference type="NCBIfam" id="TIGR02937">
    <property type="entry name" value="sigma70-ECF"/>
    <property type="match status" value="1"/>
</dbReference>
<dbReference type="InterPro" id="IPR013249">
    <property type="entry name" value="RNA_pol_sigma70_r4_t2"/>
</dbReference>
<dbReference type="InterPro" id="IPR007627">
    <property type="entry name" value="RNA_pol_sigma70_r2"/>
</dbReference>
<name>A0A7V4XTE2_9BACT</name>
<keyword evidence="2" id="KW-0805">Transcription regulation</keyword>
<feature type="domain" description="Putative zinc-finger" evidence="7">
    <location>
        <begin position="213"/>
        <end position="246"/>
    </location>
</feature>
<dbReference type="Gene3D" id="1.10.10.10">
    <property type="entry name" value="Winged helix-like DNA-binding domain superfamily/Winged helix DNA-binding domain"/>
    <property type="match status" value="1"/>
</dbReference>